<sequence>PIRSQFLPPSSDFPLEEGTTICVENPCQVFGVGGTQIEKTVVVTRNGWEPVYPQERKLWVRPA</sequence>
<evidence type="ECO:0000313" key="2">
    <source>
        <dbReference type="Proteomes" id="UP000752292"/>
    </source>
</evidence>
<reference evidence="1" key="1">
    <citation type="submission" date="2020-07" db="EMBL/GenBank/DDBJ databases">
        <title>Huge and variable diversity of episymbiotic CPR bacteria and DPANN archaea in groundwater ecosystems.</title>
        <authorList>
            <person name="He C.Y."/>
            <person name="Keren R."/>
            <person name="Whittaker M."/>
            <person name="Farag I.F."/>
            <person name="Doudna J."/>
            <person name="Cate J.H.D."/>
            <person name="Banfield J.F."/>
        </authorList>
    </citation>
    <scope>NUCLEOTIDE SEQUENCE</scope>
    <source>
        <strain evidence="1">NC_groundwater_1370_Ag_S-0.2um_69_93</strain>
    </source>
</reference>
<evidence type="ECO:0000313" key="1">
    <source>
        <dbReference type="EMBL" id="MBI4252402.1"/>
    </source>
</evidence>
<dbReference type="AlphaFoldDB" id="A0A932ZUK9"/>
<dbReference type="InterPro" id="IPR036005">
    <property type="entry name" value="Creatinase/aminopeptidase-like"/>
</dbReference>
<proteinExistence type="predicted"/>
<gene>
    <name evidence="1" type="ORF">HY618_08070</name>
</gene>
<accession>A0A932ZUK9</accession>
<dbReference type="Proteomes" id="UP000752292">
    <property type="component" value="Unassembled WGS sequence"/>
</dbReference>
<organism evidence="1 2">
    <name type="scientific">Tectimicrobiota bacterium</name>
    <dbReference type="NCBI Taxonomy" id="2528274"/>
    <lineage>
        <taxon>Bacteria</taxon>
        <taxon>Pseudomonadati</taxon>
        <taxon>Nitrospinota/Tectimicrobiota group</taxon>
        <taxon>Candidatus Tectimicrobiota</taxon>
    </lineage>
</organism>
<name>A0A932ZUK9_UNCTE</name>
<protein>
    <submittedName>
        <fullName evidence="1">Uncharacterized protein</fullName>
    </submittedName>
</protein>
<dbReference type="Gene3D" id="3.90.230.10">
    <property type="entry name" value="Creatinase/methionine aminopeptidase superfamily"/>
    <property type="match status" value="1"/>
</dbReference>
<dbReference type="EMBL" id="JACQRX010000351">
    <property type="protein sequence ID" value="MBI4252402.1"/>
    <property type="molecule type" value="Genomic_DNA"/>
</dbReference>
<dbReference type="SUPFAM" id="SSF55920">
    <property type="entry name" value="Creatinase/aminopeptidase"/>
    <property type="match status" value="1"/>
</dbReference>
<comment type="caution">
    <text evidence="1">The sequence shown here is derived from an EMBL/GenBank/DDBJ whole genome shotgun (WGS) entry which is preliminary data.</text>
</comment>
<feature type="non-terminal residue" evidence="1">
    <location>
        <position position="1"/>
    </location>
</feature>